<sequence length="64" mass="7694">MKIPWHKRISALYKGEQFIAEETIREISRETGKTIDFLKYMTRPIYEKRSVNGINRFKMISLDD</sequence>
<evidence type="ECO:0000313" key="1">
    <source>
        <dbReference type="EMBL" id="PJO40258.1"/>
    </source>
</evidence>
<dbReference type="Proteomes" id="UP000232101">
    <property type="component" value="Unassembled WGS sequence"/>
</dbReference>
<name>A0A2M9PWQ0_9BACI</name>
<reference evidence="1 2" key="1">
    <citation type="submission" date="2017-11" db="EMBL/GenBank/DDBJ databases">
        <title>Bacterial isolate from king chilli rhizosphere.</title>
        <authorList>
            <person name="Takhelmayum P."/>
            <person name="Sarangthem I."/>
        </authorList>
    </citation>
    <scope>NUCLEOTIDE SEQUENCE [LARGE SCALE GENOMIC DNA]</scope>
    <source>
        <strain evidence="2">t26</strain>
    </source>
</reference>
<evidence type="ECO:0000313" key="2">
    <source>
        <dbReference type="Proteomes" id="UP000232101"/>
    </source>
</evidence>
<organism evidence="1 2">
    <name type="scientific">Lysinibacillus xylanilyticus</name>
    <dbReference type="NCBI Taxonomy" id="582475"/>
    <lineage>
        <taxon>Bacteria</taxon>
        <taxon>Bacillati</taxon>
        <taxon>Bacillota</taxon>
        <taxon>Bacilli</taxon>
        <taxon>Bacillales</taxon>
        <taxon>Bacillaceae</taxon>
        <taxon>Lysinibacillus</taxon>
    </lineage>
</organism>
<gene>
    <name evidence="1" type="ORF">CWD94_28620</name>
</gene>
<accession>A0A2M9PWQ0</accession>
<dbReference type="EMBL" id="PHQY01000741">
    <property type="protein sequence ID" value="PJO40258.1"/>
    <property type="molecule type" value="Genomic_DNA"/>
</dbReference>
<proteinExistence type="predicted"/>
<dbReference type="RefSeq" id="WP_100546021.1">
    <property type="nucleotide sequence ID" value="NZ_CP158849.1"/>
</dbReference>
<comment type="caution">
    <text evidence="1">The sequence shown here is derived from an EMBL/GenBank/DDBJ whole genome shotgun (WGS) entry which is preliminary data.</text>
</comment>
<protein>
    <submittedName>
        <fullName evidence="1">Uncharacterized protein</fullName>
    </submittedName>
</protein>
<dbReference type="AlphaFoldDB" id="A0A2M9PWQ0"/>